<dbReference type="SUPFAM" id="SSF56219">
    <property type="entry name" value="DNase I-like"/>
    <property type="match status" value="1"/>
</dbReference>
<dbReference type="GO" id="GO:0003676">
    <property type="term" value="F:nucleic acid binding"/>
    <property type="evidence" value="ECO:0007669"/>
    <property type="project" value="InterPro"/>
</dbReference>
<feature type="domain" description="Reverse transcriptase" evidence="1">
    <location>
        <begin position="484"/>
        <end position="773"/>
    </location>
</feature>
<dbReference type="InterPro" id="IPR036397">
    <property type="entry name" value="RNaseH_sf"/>
</dbReference>
<dbReference type="InterPro" id="IPR002156">
    <property type="entry name" value="RNaseH_domain"/>
</dbReference>
<reference evidence="2" key="1">
    <citation type="submission" date="2020-06" db="EMBL/GenBank/DDBJ databases">
        <authorList>
            <person name="Li T."/>
            <person name="Hu X."/>
            <person name="Zhang T."/>
            <person name="Song X."/>
            <person name="Zhang H."/>
            <person name="Dai N."/>
            <person name="Sheng W."/>
            <person name="Hou X."/>
            <person name="Wei L."/>
        </authorList>
    </citation>
    <scope>NUCLEOTIDE SEQUENCE</scope>
    <source>
        <strain evidence="2">G02</strain>
        <tissue evidence="2">Leaf</tissue>
    </source>
</reference>
<dbReference type="InterPro" id="IPR026960">
    <property type="entry name" value="RVT-Znf"/>
</dbReference>
<dbReference type="CDD" id="cd06222">
    <property type="entry name" value="RNase_H_like"/>
    <property type="match status" value="1"/>
</dbReference>
<gene>
    <name evidence="2" type="ORF">Sradi_1795000</name>
</gene>
<evidence type="ECO:0000259" key="1">
    <source>
        <dbReference type="PROSITE" id="PS50878"/>
    </source>
</evidence>
<dbReference type="InterPro" id="IPR005135">
    <property type="entry name" value="Endo/exonuclease/phosphatase"/>
</dbReference>
<dbReference type="Gene3D" id="3.30.420.10">
    <property type="entry name" value="Ribonuclease H-like superfamily/Ribonuclease H"/>
    <property type="match status" value="1"/>
</dbReference>
<dbReference type="SUPFAM" id="SSF53098">
    <property type="entry name" value="Ribonuclease H-like"/>
    <property type="match status" value="1"/>
</dbReference>
<dbReference type="Pfam" id="PF13966">
    <property type="entry name" value="zf-RVT"/>
    <property type="match status" value="1"/>
</dbReference>
<dbReference type="InterPro" id="IPR012337">
    <property type="entry name" value="RNaseH-like_sf"/>
</dbReference>
<dbReference type="PROSITE" id="PS50878">
    <property type="entry name" value="RT_POL"/>
    <property type="match status" value="1"/>
</dbReference>
<reference evidence="2" key="2">
    <citation type="journal article" date="2024" name="Plant">
        <title>Genomic evolution and insights into agronomic trait innovations of Sesamum species.</title>
        <authorList>
            <person name="Miao H."/>
            <person name="Wang L."/>
            <person name="Qu L."/>
            <person name="Liu H."/>
            <person name="Sun Y."/>
            <person name="Le M."/>
            <person name="Wang Q."/>
            <person name="Wei S."/>
            <person name="Zheng Y."/>
            <person name="Lin W."/>
            <person name="Duan Y."/>
            <person name="Cao H."/>
            <person name="Xiong S."/>
            <person name="Wang X."/>
            <person name="Wei L."/>
            <person name="Li C."/>
            <person name="Ma Q."/>
            <person name="Ju M."/>
            <person name="Zhao R."/>
            <person name="Li G."/>
            <person name="Mu C."/>
            <person name="Tian Q."/>
            <person name="Mei H."/>
            <person name="Zhang T."/>
            <person name="Gao T."/>
            <person name="Zhang H."/>
        </authorList>
    </citation>
    <scope>NUCLEOTIDE SEQUENCE</scope>
    <source>
        <strain evidence="2">G02</strain>
    </source>
</reference>
<dbReference type="InterPro" id="IPR000477">
    <property type="entry name" value="RT_dom"/>
</dbReference>
<dbReference type="SUPFAM" id="SSF56672">
    <property type="entry name" value="DNA/RNA polymerases"/>
    <property type="match status" value="1"/>
</dbReference>
<dbReference type="Pfam" id="PF03372">
    <property type="entry name" value="Exo_endo_phos"/>
    <property type="match status" value="1"/>
</dbReference>
<name>A0AAW2TUI6_SESRA</name>
<dbReference type="Pfam" id="PF00078">
    <property type="entry name" value="RVT_1"/>
    <property type="match status" value="1"/>
</dbReference>
<dbReference type="CDD" id="cd01650">
    <property type="entry name" value="RT_nLTR_like"/>
    <property type="match status" value="1"/>
</dbReference>
<dbReference type="EMBL" id="JACGWJ010000007">
    <property type="protein sequence ID" value="KAL0408606.1"/>
    <property type="molecule type" value="Genomic_DNA"/>
</dbReference>
<dbReference type="PANTHER" id="PTHR33116">
    <property type="entry name" value="REVERSE TRANSCRIPTASE ZINC-BINDING DOMAIN-CONTAINING PROTEIN-RELATED-RELATED"/>
    <property type="match status" value="1"/>
</dbReference>
<dbReference type="Gene3D" id="3.60.10.10">
    <property type="entry name" value="Endonuclease/exonuclease/phosphatase"/>
    <property type="match status" value="1"/>
</dbReference>
<comment type="caution">
    <text evidence="2">The sequence shown here is derived from an EMBL/GenBank/DDBJ whole genome shotgun (WGS) entry which is preliminary data.</text>
</comment>
<protein>
    <submittedName>
        <fullName evidence="2">Ribonuclease H protein</fullName>
    </submittedName>
</protein>
<proteinExistence type="predicted"/>
<dbReference type="PANTHER" id="PTHR33116:SF86">
    <property type="entry name" value="REVERSE TRANSCRIPTASE DOMAIN-CONTAINING PROTEIN"/>
    <property type="match status" value="1"/>
</dbReference>
<accession>A0AAW2TUI6</accession>
<dbReference type="InterPro" id="IPR044730">
    <property type="entry name" value="RNase_H-like_dom_plant"/>
</dbReference>
<dbReference type="InterPro" id="IPR043502">
    <property type="entry name" value="DNA/RNA_pol_sf"/>
</dbReference>
<organism evidence="2">
    <name type="scientific">Sesamum radiatum</name>
    <name type="common">Black benniseed</name>
    <dbReference type="NCBI Taxonomy" id="300843"/>
    <lineage>
        <taxon>Eukaryota</taxon>
        <taxon>Viridiplantae</taxon>
        <taxon>Streptophyta</taxon>
        <taxon>Embryophyta</taxon>
        <taxon>Tracheophyta</taxon>
        <taxon>Spermatophyta</taxon>
        <taxon>Magnoliopsida</taxon>
        <taxon>eudicotyledons</taxon>
        <taxon>Gunneridae</taxon>
        <taxon>Pentapetalae</taxon>
        <taxon>asterids</taxon>
        <taxon>lamiids</taxon>
        <taxon>Lamiales</taxon>
        <taxon>Pedaliaceae</taxon>
        <taxon>Sesamum</taxon>
    </lineage>
</organism>
<evidence type="ECO:0000313" key="2">
    <source>
        <dbReference type="EMBL" id="KAL0408606.1"/>
    </source>
</evidence>
<dbReference type="InterPro" id="IPR036691">
    <property type="entry name" value="Endo/exonu/phosph_ase_sf"/>
</dbReference>
<sequence>MRILAWNCHGLARPAARRMLRELLQSHKPDILFLCEIKTKHTDKLSSLLQSFNLLYSAFVPAFNKAGGLCLAWTPSLNVNIILTNTWMINALIFLNSDPRPWQFTGVHCPAVPTLKPDFWYCFNEICSSFDGPWLAMGDFNAVLAQNEKMGGKPFASASRNAFGDELDLCNLIDLGFTGFKYTWSNKRPGKANIQSRLDRGVANSDWCLLYPKTIITHLPAIASDHCPLLLDTHPNTEPRPRPFFFEEMWFRDYSCEILVADTWLLSVAGNPINKLHCLLKRLRTELRKWNRNSFGWCHSQIDSIKKSLEILQASDQNSEVIALGNNLQLELDEQLKRIETKWRQKAKQKWLEDGDANTKYFHLTAVLQSKSNFIHSIKSKEGHTVTEWDMIGKEFADYFKSLFSTDCFLSQSEIADCVTEHMTTVFSEADNQELSMIPTPDEIKNTIFDMAAYKSPGPDGFPPSFFKQYWHIVGDKVTEAISYFFTSGSISPAINHTYITLIPKNSKAHLVEQFRPISLCNTIYKVISKILANKLKPHLEKIISPFQMAFVPGRNINENSIMSQEIMHYLHNKRGKNGYMAIKIDLSKAYDRVEWPVLLSLLKATGVCETFVNWISQCISSASFSILINVSHQLASLSASFDYFRPSRGIRQGDPLSPYLFIIYAEFLSRLLIHEESLGNLKGVKVCRTAPTISHLFYADDLTIFCRAEETDAITVRRCLSKFEEWTSQCTNSSKSMVHFSRNVTNKQKEAILEALQMPECNHRAKHLGLPFCKPKSRTQTFNELVVKMQGKLSLWKAKNLSRAGKMVLIKNVAQSIPVYHMSTFLLPKTICNKMDATVRRFWWQSQSSDQRKSFLALKSWKSICLPKNKGGLGFRYFSDFNKALMSKISWKILQKSDSLWCQMLSAKYLKNGTEINSSLQVKRASWVWQDVIKNTKTLQLGTCFPVSARSAIKIWEDPWIPSIDSFKPPKSPDLNPNWPSMVRDLIDRDGNTWKLEVIAEIFPSTIVKEIKKIQIPDPLEPFHPFWAPSKSGKFSTKAAFNAIQLSKNPLNQEDESLGKRIWSLDLHNRLKLLIWRVLFDTLPTRGKLGQLFNITESECLFCGFQVEDTHHLFLCCSFTERIWLRSKWQVRLCAWSHLSLREWFMEISRPSSKDFPDCSTQQEFLTTWAITLELIWKARNDRLHGNHPQDLENIAKSILSKTTEHFDAQKSRKLKPQSNEEWSPPPQDWIKVNTDIALKEDKCFAAFITRDHHSFVTRSGSAEIFVYNATLAELRAIKIAAEQHHRNDADQVIFESDSLVAIQWIKGSLEEVDITALSDVKIVRKLWESRPKWDFRKSPRHCNGMAHGLAKWAYGANWDGPIPPPLYPVGIFCDKGPKSLELLVND</sequence>
<dbReference type="GO" id="GO:0004523">
    <property type="term" value="F:RNA-DNA hybrid ribonuclease activity"/>
    <property type="evidence" value="ECO:0007669"/>
    <property type="project" value="InterPro"/>
</dbReference>
<dbReference type="Pfam" id="PF13456">
    <property type="entry name" value="RVT_3"/>
    <property type="match status" value="1"/>
</dbReference>